<keyword evidence="5 7" id="KW-0333">Golgi apparatus</keyword>
<keyword evidence="4 7" id="KW-0653">Protein transport</keyword>
<evidence type="ECO:0000256" key="1">
    <source>
        <dbReference type="ARBA" id="ARBA00004308"/>
    </source>
</evidence>
<dbReference type="InterPro" id="IPR016024">
    <property type="entry name" value="ARM-type_fold"/>
</dbReference>
<gene>
    <name evidence="10" type="primary">AP1G1_1</name>
    <name evidence="10" type="ORF">F1559_005088</name>
</gene>
<feature type="region of interest" description="Disordered" evidence="8">
    <location>
        <begin position="529"/>
        <end position="585"/>
    </location>
</feature>
<dbReference type="Pfam" id="PF01602">
    <property type="entry name" value="Adaptin_N"/>
    <property type="match status" value="1"/>
</dbReference>
<dbReference type="InterPro" id="IPR011989">
    <property type="entry name" value="ARM-like"/>
</dbReference>
<reference evidence="10 11" key="1">
    <citation type="journal article" date="2020" name="J. Phycol.">
        <title>Comparative genome analysis reveals Cyanidiococcus gen. nov., a new extremophilic red algal genus sister to Cyanidioschyzon (Cyanidioschyzonaceae, Rhodophyta).</title>
        <authorList>
            <person name="Liu S.-L."/>
            <person name="Chiang Y.-R."/>
            <person name="Yoon H.S."/>
            <person name="Fu H.-Y."/>
        </authorList>
    </citation>
    <scope>NUCLEOTIDE SEQUENCE [LARGE SCALE GENOMIC DNA]</scope>
    <source>
        <strain evidence="10 11">THAL066</strain>
    </source>
</reference>
<feature type="compositionally biased region" description="Polar residues" evidence="8">
    <location>
        <begin position="567"/>
        <end position="579"/>
    </location>
</feature>
<evidence type="ECO:0000256" key="3">
    <source>
        <dbReference type="ARBA" id="ARBA00022448"/>
    </source>
</evidence>
<dbReference type="AlphaFoldDB" id="A0A7J7ISF2"/>
<keyword evidence="6 7" id="KW-0472">Membrane</keyword>
<evidence type="ECO:0000259" key="9">
    <source>
        <dbReference type="Pfam" id="PF01602"/>
    </source>
</evidence>
<dbReference type="GO" id="GO:0016192">
    <property type="term" value="P:vesicle-mediated transport"/>
    <property type="evidence" value="ECO:0007669"/>
    <property type="project" value="InterPro"/>
</dbReference>
<protein>
    <recommendedName>
        <fullName evidence="7">AP-1 complex subunit gamma</fullName>
    </recommendedName>
</protein>
<dbReference type="PANTHER" id="PTHR22780">
    <property type="entry name" value="ADAPTIN, ALPHA/GAMMA/EPSILON"/>
    <property type="match status" value="1"/>
</dbReference>
<keyword evidence="3 7" id="KW-0813">Transport</keyword>
<evidence type="ECO:0000256" key="8">
    <source>
        <dbReference type="SAM" id="MobiDB-lite"/>
    </source>
</evidence>
<dbReference type="Proteomes" id="UP000530660">
    <property type="component" value="Unassembled WGS sequence"/>
</dbReference>
<proteinExistence type="inferred from homology"/>
<comment type="subcellular location">
    <subcellularLocation>
        <location evidence="1">Endomembrane system</location>
    </subcellularLocation>
    <subcellularLocation>
        <location evidence="2">Golgi apparatus</location>
    </subcellularLocation>
</comment>
<dbReference type="InterPro" id="IPR002553">
    <property type="entry name" value="Clathrin/coatomer_adapt-like_N"/>
</dbReference>
<comment type="similarity">
    <text evidence="7">Belongs to the adaptor complexes large subunit family.</text>
</comment>
<accession>A0A7J7ISF2</accession>
<dbReference type="InterPro" id="IPR050840">
    <property type="entry name" value="Adaptor_Complx_Large_Subunit"/>
</dbReference>
<dbReference type="OrthoDB" id="28053at2759"/>
<dbReference type="EMBL" id="VWRR01000001">
    <property type="protein sequence ID" value="KAF6005484.1"/>
    <property type="molecule type" value="Genomic_DNA"/>
</dbReference>
<name>A0A7J7ISF2_9RHOD</name>
<dbReference type="InterPro" id="IPR017107">
    <property type="entry name" value="AP1_complex_gsu"/>
</dbReference>
<evidence type="ECO:0000256" key="2">
    <source>
        <dbReference type="ARBA" id="ARBA00004555"/>
    </source>
</evidence>
<sequence>MQKELDKAFRSAKNALSSAKKQYIVYALRDTVKHFRKQRTASDEREFVKKQLAQVRDLSRQEDRFFRRRNVAKLVFFYLNGYNVDFGAMECVKLCASDKFKDKRIGYMALQVLLDEQAEVLLLIVNVLKQDLQSDNHQIVALALHALANLASAELARDLAPDVERLLYSRNPFLRKKAALAAVRLCRRAPELADTFRAAALELLKMPHHHGVVICGLALLNELLTIAPGALWNILRSEYLSPLLQMLRETATAGFNAEYGFQGVCDPFLQCRLLQMLRRLSQSGEFATEELHRTLIDVARSSERSHAVVLECVRTILEVANTPPNNIIFAVQRLGDFLRNRDPNLRLTALQLLRQAATLSMATVAQHQETIFECLHDQDPTIQRRAMDLIFSIGSAESMERIVDELVSYLRTTREPVYRYEILQRLWALGEQAEIGVLSRLRLFFCTAQSLPVDDEGFDLPVIQEIESELADDVVALMLSHSYEGATASRLLFEIVMEQVSAARAAVTLLLHIALLFAAERGIFRSTEGTGSDHNIDSLTTATDMTDSNGHSSSAPGSGRLLDDRNASTITPSSAANNSEDSEPLAMREDATANIRMAETALSMPRDRDLSLRQRQERAYLYRTTILGRLAIDVLFRTALRSRNSASATYIECLRLIKERCTALNVQVQQRAREYAHSLENVNADRMDQLESSLCLPSSCSVLAWRKRGVLHGGQGNVRMDPCEQRRCRRFVNATAHFLR</sequence>
<keyword evidence="11" id="KW-1185">Reference proteome</keyword>
<evidence type="ECO:0000256" key="5">
    <source>
        <dbReference type="ARBA" id="ARBA00023034"/>
    </source>
</evidence>
<evidence type="ECO:0000313" key="10">
    <source>
        <dbReference type="EMBL" id="KAF6005484.1"/>
    </source>
</evidence>
<dbReference type="GO" id="GO:0030121">
    <property type="term" value="C:AP-1 adaptor complex"/>
    <property type="evidence" value="ECO:0007669"/>
    <property type="project" value="InterPro"/>
</dbReference>
<dbReference type="GO" id="GO:0006886">
    <property type="term" value="P:intracellular protein transport"/>
    <property type="evidence" value="ECO:0007669"/>
    <property type="project" value="UniProtKB-UniRule"/>
</dbReference>
<evidence type="ECO:0000256" key="4">
    <source>
        <dbReference type="ARBA" id="ARBA00022927"/>
    </source>
</evidence>
<dbReference type="Gene3D" id="1.25.10.10">
    <property type="entry name" value="Leucine-rich Repeat Variant"/>
    <property type="match status" value="1"/>
</dbReference>
<feature type="domain" description="Clathrin/coatomer adaptor adaptin-like N-terminal" evidence="9">
    <location>
        <begin position="44"/>
        <end position="432"/>
    </location>
</feature>
<organism evidence="10 11">
    <name type="scientific">Cyanidiococcus yangmingshanensis</name>
    <dbReference type="NCBI Taxonomy" id="2690220"/>
    <lineage>
        <taxon>Eukaryota</taxon>
        <taxon>Rhodophyta</taxon>
        <taxon>Bangiophyceae</taxon>
        <taxon>Cyanidiales</taxon>
        <taxon>Cyanidiaceae</taxon>
        <taxon>Cyanidiococcus</taxon>
    </lineage>
</organism>
<dbReference type="SUPFAM" id="SSF48371">
    <property type="entry name" value="ARM repeat"/>
    <property type="match status" value="1"/>
</dbReference>
<dbReference type="PIRSF" id="PIRSF037094">
    <property type="entry name" value="AP1_complex_gamma"/>
    <property type="match status" value="1"/>
</dbReference>
<keyword evidence="7" id="KW-0968">Cytoplasmic vesicle</keyword>
<feature type="compositionally biased region" description="Polar residues" evidence="8">
    <location>
        <begin position="529"/>
        <end position="556"/>
    </location>
</feature>
<evidence type="ECO:0000313" key="11">
    <source>
        <dbReference type="Proteomes" id="UP000530660"/>
    </source>
</evidence>
<evidence type="ECO:0000256" key="6">
    <source>
        <dbReference type="ARBA" id="ARBA00023136"/>
    </source>
</evidence>
<evidence type="ECO:0000256" key="7">
    <source>
        <dbReference type="PIRNR" id="PIRNR037094"/>
    </source>
</evidence>
<comment type="caution">
    <text evidence="10">The sequence shown here is derived from an EMBL/GenBank/DDBJ whole genome shotgun (WGS) entry which is preliminary data.</text>
</comment>